<accession>A0ABP3JVJ7</accession>
<reference evidence="3" key="1">
    <citation type="journal article" date="2019" name="Int. J. Syst. Evol. Microbiol.">
        <title>The Global Catalogue of Microorganisms (GCM) 10K type strain sequencing project: providing services to taxonomists for standard genome sequencing and annotation.</title>
        <authorList>
            <consortium name="The Broad Institute Genomics Platform"/>
            <consortium name="The Broad Institute Genome Sequencing Center for Infectious Disease"/>
            <person name="Wu L."/>
            <person name="Ma J."/>
        </authorList>
    </citation>
    <scope>NUCLEOTIDE SEQUENCE [LARGE SCALE GENOMIC DNA]</scope>
    <source>
        <strain evidence="3">JCM 10649</strain>
    </source>
</reference>
<organism evidence="2 3">
    <name type="scientific">Streptomyces stramineus</name>
    <dbReference type="NCBI Taxonomy" id="173861"/>
    <lineage>
        <taxon>Bacteria</taxon>
        <taxon>Bacillati</taxon>
        <taxon>Actinomycetota</taxon>
        <taxon>Actinomycetes</taxon>
        <taxon>Kitasatosporales</taxon>
        <taxon>Streptomycetaceae</taxon>
        <taxon>Streptomyces</taxon>
    </lineage>
</organism>
<proteinExistence type="predicted"/>
<dbReference type="EMBL" id="BAAAHB010000024">
    <property type="protein sequence ID" value="GAA0463096.1"/>
    <property type="molecule type" value="Genomic_DNA"/>
</dbReference>
<dbReference type="Proteomes" id="UP001499895">
    <property type="component" value="Unassembled WGS sequence"/>
</dbReference>
<sequence>METAHRLRLLPDRGSSLVHPAQGPLAPFTPGPPPGGARSVSQ</sequence>
<evidence type="ECO:0000256" key="1">
    <source>
        <dbReference type="SAM" id="MobiDB-lite"/>
    </source>
</evidence>
<name>A0ABP3JVJ7_9ACTN</name>
<comment type="caution">
    <text evidence="2">The sequence shown here is derived from an EMBL/GenBank/DDBJ whole genome shotgun (WGS) entry which is preliminary data.</text>
</comment>
<keyword evidence="3" id="KW-1185">Reference proteome</keyword>
<dbReference type="RefSeq" id="WP_344089836.1">
    <property type="nucleotide sequence ID" value="NZ_BAAAHB010000024.1"/>
</dbReference>
<evidence type="ECO:0000313" key="3">
    <source>
        <dbReference type="Proteomes" id="UP001499895"/>
    </source>
</evidence>
<protein>
    <submittedName>
        <fullName evidence="2">Uncharacterized protein</fullName>
    </submittedName>
</protein>
<feature type="region of interest" description="Disordered" evidence="1">
    <location>
        <begin position="1"/>
        <end position="42"/>
    </location>
</feature>
<gene>
    <name evidence="2" type="ORF">GCM10009544_26980</name>
</gene>
<evidence type="ECO:0000313" key="2">
    <source>
        <dbReference type="EMBL" id="GAA0463096.1"/>
    </source>
</evidence>